<keyword evidence="3" id="KW-1185">Reference proteome</keyword>
<organism evidence="2 3">
    <name type="scientific">Pollutimonas subterranea</name>
    <dbReference type="NCBI Taxonomy" id="2045210"/>
    <lineage>
        <taxon>Bacteria</taxon>
        <taxon>Pseudomonadati</taxon>
        <taxon>Pseudomonadota</taxon>
        <taxon>Betaproteobacteria</taxon>
        <taxon>Burkholderiales</taxon>
        <taxon>Alcaligenaceae</taxon>
        <taxon>Pollutimonas</taxon>
    </lineage>
</organism>
<dbReference type="AlphaFoldDB" id="A0A2N4U220"/>
<feature type="transmembrane region" description="Helical" evidence="1">
    <location>
        <begin position="64"/>
        <end position="85"/>
    </location>
</feature>
<keyword evidence="1" id="KW-0472">Membrane</keyword>
<dbReference type="EMBL" id="PDNW01000013">
    <property type="protein sequence ID" value="PLC49057.1"/>
    <property type="molecule type" value="Genomic_DNA"/>
</dbReference>
<name>A0A2N4U220_9BURK</name>
<dbReference type="Proteomes" id="UP000234190">
    <property type="component" value="Unassembled WGS sequence"/>
</dbReference>
<proteinExistence type="predicted"/>
<keyword evidence="1" id="KW-1133">Transmembrane helix</keyword>
<reference evidence="2 3" key="1">
    <citation type="submission" date="2017-10" db="EMBL/GenBank/DDBJ databases">
        <title>Two draft genome sequences of Pusillimonas sp. strains isolated from a nitrate- and radionuclide-contaminated groundwater in Russia.</title>
        <authorList>
            <person name="Grouzdev D.S."/>
            <person name="Tourova T.P."/>
            <person name="Goeva M.A."/>
            <person name="Babich T.L."/>
            <person name="Sokolova D.S."/>
            <person name="Abdullin R."/>
            <person name="Poltaraus A.B."/>
            <person name="Toshchakov S.V."/>
            <person name="Nazina T.N."/>
        </authorList>
    </citation>
    <scope>NUCLEOTIDE SEQUENCE [LARGE SCALE GENOMIC DNA]</scope>
    <source>
        <strain evidence="2 3">JR1/69-3-13</strain>
    </source>
</reference>
<keyword evidence="1" id="KW-0812">Transmembrane</keyword>
<comment type="caution">
    <text evidence="2">The sequence shown here is derived from an EMBL/GenBank/DDBJ whole genome shotgun (WGS) entry which is preliminary data.</text>
</comment>
<feature type="transmembrane region" description="Helical" evidence="1">
    <location>
        <begin position="30"/>
        <end position="52"/>
    </location>
</feature>
<gene>
    <name evidence="2" type="ORF">CR159_14945</name>
</gene>
<dbReference type="OrthoDB" id="7032238at2"/>
<feature type="transmembrane region" description="Helical" evidence="1">
    <location>
        <begin position="117"/>
        <end position="139"/>
    </location>
</feature>
<protein>
    <submittedName>
        <fullName evidence="2">Uncharacterized protein</fullName>
    </submittedName>
</protein>
<evidence type="ECO:0000313" key="2">
    <source>
        <dbReference type="EMBL" id="PLC49057.1"/>
    </source>
</evidence>
<evidence type="ECO:0000256" key="1">
    <source>
        <dbReference type="SAM" id="Phobius"/>
    </source>
</evidence>
<sequence>MQREHTEPLPYQVARGPAVPAHASATSWPAIFAGAAAAAALSLILVLLGMGLGLSSISPWSSEGASATTIGISTAIWLALTQIIASGMGGYLSGRLRVRWADADRDEVYFRDTAHGMLSWAVATLVTAAFLGSAIGGLVSGGAKAVGSVASGTMTAVATGGSAAMAGGQEGGGAGGGQLDYFVDSLFRSDTPAGDATGNQGRNEALTILVKSVGSGELTPEDKSYLARLVAQRTNLSAQEAEARVDEIYANAVQTLESAETTAREAADTARKAAAGTALWTFVALLCGAFFASLFAVWGGRRRDAIDG</sequence>
<evidence type="ECO:0000313" key="3">
    <source>
        <dbReference type="Proteomes" id="UP000234190"/>
    </source>
</evidence>
<accession>A0A2N4U220</accession>
<feature type="transmembrane region" description="Helical" evidence="1">
    <location>
        <begin position="278"/>
        <end position="298"/>
    </location>
</feature>
<dbReference type="RefSeq" id="WP_102074765.1">
    <property type="nucleotide sequence ID" value="NZ_PDNW01000013.1"/>
</dbReference>